<evidence type="ECO:0000313" key="1">
    <source>
        <dbReference type="EMBL" id="PWS30904.1"/>
    </source>
</evidence>
<sequence>MRDLLTFFSAGNLEGVALSFQNTFLNNKSNTSTYSNETLNTEVKKSTTFRKWILEEYAYQLDEELNKINYNINQLPDFIIKSRPIFNRLGDKFSGTQILINDTEKTEIKLLHYSTRKAFPYQKFYAYLEVIIYDHFGLDRNDAVSYQDYNGGFATWWLLQHRYGYVPFRTKIKFRIAIQTKD</sequence>
<protein>
    <recommendedName>
        <fullName evidence="3">DUF3289 domain-containing protein</fullName>
    </recommendedName>
</protein>
<dbReference type="InterPro" id="IPR017483">
    <property type="entry name" value="CHP03034"/>
</dbReference>
<gene>
    <name evidence="1" type="ORF">DF947_14970</name>
</gene>
<dbReference type="Proteomes" id="UP000245391">
    <property type="component" value="Unassembled WGS sequence"/>
</dbReference>
<dbReference type="AlphaFoldDB" id="A0A317EVV2"/>
<accession>A0A317EVV2</accession>
<reference evidence="2" key="1">
    <citation type="submission" date="2018-05" db="EMBL/GenBank/DDBJ databases">
        <title>Pedobacter paludis sp. nov., isolated from wetland soil.</title>
        <authorList>
            <person name="Zhang Y."/>
        </authorList>
    </citation>
    <scope>NUCLEOTIDE SEQUENCE [LARGE SCALE GENOMIC DNA]</scope>
    <source>
        <strain evidence="2">R-8</strain>
    </source>
</reference>
<organism evidence="1 2">
    <name type="scientific">Pedobacter paludis</name>
    <dbReference type="NCBI Taxonomy" id="2203212"/>
    <lineage>
        <taxon>Bacteria</taxon>
        <taxon>Pseudomonadati</taxon>
        <taxon>Bacteroidota</taxon>
        <taxon>Sphingobacteriia</taxon>
        <taxon>Sphingobacteriales</taxon>
        <taxon>Sphingobacteriaceae</taxon>
        <taxon>Pedobacter</taxon>
    </lineage>
</organism>
<proteinExistence type="predicted"/>
<name>A0A317EVV2_9SPHI</name>
<dbReference type="Pfam" id="PF11692">
    <property type="entry name" value="DUF3289"/>
    <property type="match status" value="1"/>
</dbReference>
<evidence type="ECO:0008006" key="3">
    <source>
        <dbReference type="Google" id="ProtNLM"/>
    </source>
</evidence>
<comment type="caution">
    <text evidence="1">The sequence shown here is derived from an EMBL/GenBank/DDBJ whole genome shotgun (WGS) entry which is preliminary data.</text>
</comment>
<keyword evidence="2" id="KW-1185">Reference proteome</keyword>
<evidence type="ECO:0000313" key="2">
    <source>
        <dbReference type="Proteomes" id="UP000245391"/>
    </source>
</evidence>
<dbReference type="RefSeq" id="WP_109930854.1">
    <property type="nucleotide sequence ID" value="NZ_QGNY01000005.1"/>
</dbReference>
<dbReference type="OrthoDB" id="768074at2"/>
<dbReference type="EMBL" id="QGNY01000005">
    <property type="protein sequence ID" value="PWS30904.1"/>
    <property type="molecule type" value="Genomic_DNA"/>
</dbReference>